<dbReference type="EMBL" id="QMDV01000004">
    <property type="protein sequence ID" value="RAU81945.1"/>
    <property type="molecule type" value="Genomic_DNA"/>
</dbReference>
<evidence type="ECO:0000313" key="1">
    <source>
        <dbReference type="EMBL" id="RAU81945.1"/>
    </source>
</evidence>
<organism evidence="1 2">
    <name type="scientific">Pontibacter arcticus</name>
    <dbReference type="NCBI Taxonomy" id="2080288"/>
    <lineage>
        <taxon>Bacteria</taxon>
        <taxon>Pseudomonadati</taxon>
        <taxon>Bacteroidota</taxon>
        <taxon>Cytophagia</taxon>
        <taxon>Cytophagales</taxon>
        <taxon>Hymenobacteraceae</taxon>
        <taxon>Pontibacter</taxon>
    </lineage>
</organism>
<protein>
    <submittedName>
        <fullName evidence="1">Uncharacterized protein</fullName>
    </submittedName>
</protein>
<evidence type="ECO:0000313" key="2">
    <source>
        <dbReference type="Proteomes" id="UP000251692"/>
    </source>
</evidence>
<comment type="caution">
    <text evidence="1">The sequence shown here is derived from an EMBL/GenBank/DDBJ whole genome shotgun (WGS) entry which is preliminary data.</text>
</comment>
<dbReference type="Proteomes" id="UP000251692">
    <property type="component" value="Unassembled WGS sequence"/>
</dbReference>
<reference evidence="1 2" key="1">
    <citation type="submission" date="2018-06" db="EMBL/GenBank/DDBJ databases">
        <authorList>
            <person name="Liu Z.-W."/>
        </authorList>
    </citation>
    <scope>NUCLEOTIDE SEQUENCE [LARGE SCALE GENOMIC DNA]</scope>
    <source>
        <strain evidence="1 2">2b14</strain>
    </source>
</reference>
<accession>A0A364RCG5</accession>
<gene>
    <name evidence="1" type="ORF">DP923_14790</name>
</gene>
<keyword evidence="2" id="KW-1185">Reference proteome</keyword>
<name>A0A364RCG5_9BACT</name>
<dbReference type="AlphaFoldDB" id="A0A364RCG5"/>
<dbReference type="RefSeq" id="WP_112306623.1">
    <property type="nucleotide sequence ID" value="NZ_QMDV01000004.1"/>
</dbReference>
<proteinExistence type="predicted"/>
<reference evidence="1 2" key="2">
    <citation type="submission" date="2018-07" db="EMBL/GenBank/DDBJ databases">
        <title>Pontibacter sp. 2b14 genomic sequence and assembly.</title>
        <authorList>
            <person name="Du Z.-J."/>
        </authorList>
    </citation>
    <scope>NUCLEOTIDE SEQUENCE [LARGE SCALE GENOMIC DNA]</scope>
    <source>
        <strain evidence="1 2">2b14</strain>
    </source>
</reference>
<sequence length="104" mass="12257">MEKVSESPLLLKIQEALHDLQEKQKGVQVSIIKEPIEQEDEKTGNTFLVKWLCWNIIDENGNELTEPKLEIVHKDLNEEVILFDLQKFFPEHQVIVDNEIYLEE</sequence>